<organism evidence="1 2">
    <name type="scientific">Protopolystoma xenopodis</name>
    <dbReference type="NCBI Taxonomy" id="117903"/>
    <lineage>
        <taxon>Eukaryota</taxon>
        <taxon>Metazoa</taxon>
        <taxon>Spiralia</taxon>
        <taxon>Lophotrochozoa</taxon>
        <taxon>Platyhelminthes</taxon>
        <taxon>Monogenea</taxon>
        <taxon>Polyopisthocotylea</taxon>
        <taxon>Polystomatidea</taxon>
        <taxon>Polystomatidae</taxon>
        <taxon>Protopolystoma</taxon>
    </lineage>
</organism>
<accession>A0A448XDF7</accession>
<dbReference type="Proteomes" id="UP000784294">
    <property type="component" value="Unassembled WGS sequence"/>
</dbReference>
<sequence length="77" mass="8461">MGVSGLIIGPGCVEMTSLGFESHSAEVHGPRLPFRLRLAFITIPNWNRTRDAFEDLCSSVHLTTLLVHFSATFCGLE</sequence>
<keyword evidence="2" id="KW-1185">Reference proteome</keyword>
<evidence type="ECO:0000313" key="1">
    <source>
        <dbReference type="EMBL" id="VEL34091.1"/>
    </source>
</evidence>
<dbReference type="AlphaFoldDB" id="A0A448XDF7"/>
<proteinExistence type="predicted"/>
<reference evidence="1" key="1">
    <citation type="submission" date="2018-11" db="EMBL/GenBank/DDBJ databases">
        <authorList>
            <consortium name="Pathogen Informatics"/>
        </authorList>
    </citation>
    <scope>NUCLEOTIDE SEQUENCE</scope>
</reference>
<protein>
    <submittedName>
        <fullName evidence="1">Uncharacterized protein</fullName>
    </submittedName>
</protein>
<evidence type="ECO:0000313" key="2">
    <source>
        <dbReference type="Proteomes" id="UP000784294"/>
    </source>
</evidence>
<name>A0A448XDF7_9PLAT</name>
<comment type="caution">
    <text evidence="1">The sequence shown here is derived from an EMBL/GenBank/DDBJ whole genome shotgun (WGS) entry which is preliminary data.</text>
</comment>
<dbReference type="EMBL" id="CAAALY010246964">
    <property type="protein sequence ID" value="VEL34091.1"/>
    <property type="molecule type" value="Genomic_DNA"/>
</dbReference>
<gene>
    <name evidence="1" type="ORF">PXEA_LOCUS27531</name>
</gene>